<dbReference type="SUPFAM" id="SSF111369">
    <property type="entry name" value="HlyD-like secretion proteins"/>
    <property type="match status" value="1"/>
</dbReference>
<dbReference type="GO" id="GO:0005886">
    <property type="term" value="C:plasma membrane"/>
    <property type="evidence" value="ECO:0007669"/>
    <property type="project" value="TreeGrafter"/>
</dbReference>
<dbReference type="GO" id="GO:0022857">
    <property type="term" value="F:transmembrane transporter activity"/>
    <property type="evidence" value="ECO:0007669"/>
    <property type="project" value="InterPro"/>
</dbReference>
<feature type="domain" description="Multidrug resistance protein MdtA-like alpha-helical hairpin" evidence="4">
    <location>
        <begin position="113"/>
        <end position="182"/>
    </location>
</feature>
<feature type="domain" description="Multidrug resistance protein MdtA-like barrel-sandwich hybrid" evidence="5">
    <location>
        <begin position="72"/>
        <end position="214"/>
    </location>
</feature>
<evidence type="ECO:0000259" key="4">
    <source>
        <dbReference type="Pfam" id="PF25876"/>
    </source>
</evidence>
<dbReference type="Gene3D" id="2.40.420.20">
    <property type="match status" value="1"/>
</dbReference>
<dbReference type="PROSITE" id="PS51257">
    <property type="entry name" value="PROKAR_LIPOPROTEIN"/>
    <property type="match status" value="1"/>
</dbReference>
<dbReference type="Proteomes" id="UP000282971">
    <property type="component" value="Unassembled WGS sequence"/>
</dbReference>
<evidence type="ECO:0000256" key="3">
    <source>
        <dbReference type="SAM" id="MobiDB-lite"/>
    </source>
</evidence>
<feature type="domain" description="Multidrug resistance protein MdtA-like beta-barrel" evidence="6">
    <location>
        <begin position="219"/>
        <end position="307"/>
    </location>
</feature>
<dbReference type="GO" id="GO:0046677">
    <property type="term" value="P:response to antibiotic"/>
    <property type="evidence" value="ECO:0007669"/>
    <property type="project" value="TreeGrafter"/>
</dbReference>
<dbReference type="Pfam" id="PF25917">
    <property type="entry name" value="BSH_RND"/>
    <property type="match status" value="1"/>
</dbReference>
<accession>A0A437MAH0</accession>
<keyword evidence="9" id="KW-1185">Reference proteome</keyword>
<dbReference type="Pfam" id="PF25876">
    <property type="entry name" value="HH_MFP_RND"/>
    <property type="match status" value="1"/>
</dbReference>
<feature type="region of interest" description="Disordered" evidence="3">
    <location>
        <begin position="378"/>
        <end position="402"/>
    </location>
</feature>
<dbReference type="InterPro" id="IPR058624">
    <property type="entry name" value="MdtA-like_HH"/>
</dbReference>
<dbReference type="InterPro" id="IPR058626">
    <property type="entry name" value="MdtA-like_b-barrel"/>
</dbReference>
<evidence type="ECO:0000259" key="5">
    <source>
        <dbReference type="Pfam" id="PF25917"/>
    </source>
</evidence>
<dbReference type="FunFam" id="2.40.420.20:FF:000001">
    <property type="entry name" value="Efflux RND transporter periplasmic adaptor subunit"/>
    <property type="match status" value="1"/>
</dbReference>
<comment type="caution">
    <text evidence="8">The sequence shown here is derived from an EMBL/GenBank/DDBJ whole genome shotgun (WGS) entry which is preliminary data.</text>
</comment>
<dbReference type="PANTHER" id="PTHR30158:SF3">
    <property type="entry name" value="MULTIDRUG EFFLUX PUMP SUBUNIT ACRA-RELATED"/>
    <property type="match status" value="1"/>
</dbReference>
<evidence type="ECO:0000259" key="6">
    <source>
        <dbReference type="Pfam" id="PF25944"/>
    </source>
</evidence>
<dbReference type="Gene3D" id="2.40.30.170">
    <property type="match status" value="1"/>
</dbReference>
<dbReference type="NCBIfam" id="TIGR01730">
    <property type="entry name" value="RND_mfp"/>
    <property type="match status" value="1"/>
</dbReference>
<protein>
    <submittedName>
        <fullName evidence="8">Efflux RND transporter periplasmic adaptor subunit</fullName>
    </submittedName>
</protein>
<evidence type="ECO:0000256" key="2">
    <source>
        <dbReference type="ARBA" id="ARBA00009477"/>
    </source>
</evidence>
<feature type="domain" description="Multidrug resistance protein MdtA-like C-terminal permuted SH3" evidence="7">
    <location>
        <begin position="315"/>
        <end position="374"/>
    </location>
</feature>
<dbReference type="AlphaFoldDB" id="A0A437MAH0"/>
<name>A0A437MAH0_9SPHN</name>
<dbReference type="OrthoDB" id="9816569at2"/>
<evidence type="ECO:0000259" key="7">
    <source>
        <dbReference type="Pfam" id="PF25967"/>
    </source>
</evidence>
<comment type="subcellular location">
    <subcellularLocation>
        <location evidence="1">Cell envelope</location>
    </subcellularLocation>
</comment>
<feature type="compositionally biased region" description="Low complexity" evidence="3">
    <location>
        <begin position="378"/>
        <end position="396"/>
    </location>
</feature>
<organism evidence="8 9">
    <name type="scientific">Sphingomonas crocodyli</name>
    <dbReference type="NCBI Taxonomy" id="1979270"/>
    <lineage>
        <taxon>Bacteria</taxon>
        <taxon>Pseudomonadati</taxon>
        <taxon>Pseudomonadota</taxon>
        <taxon>Alphaproteobacteria</taxon>
        <taxon>Sphingomonadales</taxon>
        <taxon>Sphingomonadaceae</taxon>
        <taxon>Sphingomonas</taxon>
    </lineage>
</organism>
<evidence type="ECO:0000256" key="1">
    <source>
        <dbReference type="ARBA" id="ARBA00004196"/>
    </source>
</evidence>
<evidence type="ECO:0000313" key="8">
    <source>
        <dbReference type="EMBL" id="RVT94618.1"/>
    </source>
</evidence>
<reference evidence="8 9" key="1">
    <citation type="submission" date="2019-01" db="EMBL/GenBank/DDBJ databases">
        <authorList>
            <person name="Chen W.-M."/>
        </authorList>
    </citation>
    <scope>NUCLEOTIDE SEQUENCE [LARGE SCALE GENOMIC DNA]</scope>
    <source>
        <strain evidence="8 9">CCP-7</strain>
    </source>
</reference>
<gene>
    <name evidence="8" type="ORF">EOD43_12515</name>
</gene>
<dbReference type="InterPro" id="IPR058625">
    <property type="entry name" value="MdtA-like_BSH"/>
</dbReference>
<dbReference type="InterPro" id="IPR058627">
    <property type="entry name" value="MdtA-like_C"/>
</dbReference>
<proteinExistence type="inferred from homology"/>
<dbReference type="EMBL" id="SACN01000001">
    <property type="protein sequence ID" value="RVT94618.1"/>
    <property type="molecule type" value="Genomic_DNA"/>
</dbReference>
<evidence type="ECO:0000313" key="9">
    <source>
        <dbReference type="Proteomes" id="UP000282971"/>
    </source>
</evidence>
<dbReference type="GO" id="GO:0030313">
    <property type="term" value="C:cell envelope"/>
    <property type="evidence" value="ECO:0007669"/>
    <property type="project" value="UniProtKB-SubCell"/>
</dbReference>
<sequence>MRNDDGTGMLSAKGVRHGFGGTAALAAAMLLLAACGKKEQPAPPPTPVTVMTVQAGDVPLVIELPARIQARRTSEVRARVDGIVQRRLYEEGTDVRPGTPLFQIDPAQNRAAYNNAVAQLRRAQAAATNAGQVANRYQPLVKEQAISKQEYDAAIATLRQSEADVASAQATVDRAKLDLDYTTVTAPIAGRAGRAQVTEGALVSASQATLMATIEQVNPIYVNFSQSSSDLLQIRQMIASGKVRGLDVGRIHVKLLLEDGTPYGPEGTIDFLDAAVDESTGTVSLRAEVANPEGLLLPGQFVRARLSGGVRTGGIMIPARAVQVSPSGATVMLVDATGKAEARPVKVGALQGGNWIIESGLKPGDKLIVEGLQKVRPGAPVQAAAPGQKPGAQKPATQPAQK</sequence>
<dbReference type="InterPro" id="IPR006143">
    <property type="entry name" value="RND_pump_MFP"/>
</dbReference>
<dbReference type="Pfam" id="PF25944">
    <property type="entry name" value="Beta-barrel_RND"/>
    <property type="match status" value="1"/>
</dbReference>
<dbReference type="Pfam" id="PF25967">
    <property type="entry name" value="RND-MFP_C"/>
    <property type="match status" value="1"/>
</dbReference>
<dbReference type="RefSeq" id="WP_127744192.1">
    <property type="nucleotide sequence ID" value="NZ_SACN01000001.1"/>
</dbReference>
<dbReference type="Gene3D" id="2.40.50.100">
    <property type="match status" value="1"/>
</dbReference>
<dbReference type="PANTHER" id="PTHR30158">
    <property type="entry name" value="ACRA/E-RELATED COMPONENT OF DRUG EFFLUX TRANSPORTER"/>
    <property type="match status" value="1"/>
</dbReference>
<comment type="similarity">
    <text evidence="2">Belongs to the membrane fusion protein (MFP) (TC 8.A.1) family.</text>
</comment>
<dbReference type="Gene3D" id="1.10.287.470">
    <property type="entry name" value="Helix hairpin bin"/>
    <property type="match status" value="1"/>
</dbReference>